<name>A0A9X3ITU3_9GAMM</name>
<evidence type="ECO:0000313" key="3">
    <source>
        <dbReference type="EMBL" id="MCY0966680.1"/>
    </source>
</evidence>
<dbReference type="AlphaFoldDB" id="A0A9X3ITU3"/>
<keyword evidence="4" id="KW-1185">Reference proteome</keyword>
<dbReference type="PROSITE" id="PS51257">
    <property type="entry name" value="PROKAR_LIPOPROTEIN"/>
    <property type="match status" value="1"/>
</dbReference>
<proteinExistence type="predicted"/>
<sequence>MKSLMCIALVALFVSGCARCPEVAKDQDVTAKPQSNSAERAIQTTSDPCTPANARAQDCQPRYSM</sequence>
<dbReference type="Proteomes" id="UP001150830">
    <property type="component" value="Unassembled WGS sequence"/>
</dbReference>
<evidence type="ECO:0008006" key="5">
    <source>
        <dbReference type="Google" id="ProtNLM"/>
    </source>
</evidence>
<reference evidence="3" key="1">
    <citation type="submission" date="2022-11" db="EMBL/GenBank/DDBJ databases">
        <title>Parathalassolutuus dongxingensis gen. nov., sp. nov., a novel member of family Oceanospirillaceae isolated from a coastal shrimp pond in Guangxi, China.</title>
        <authorList>
            <person name="Chen H."/>
        </authorList>
    </citation>
    <scope>NUCLEOTIDE SEQUENCE</scope>
    <source>
        <strain evidence="3">G-43</strain>
    </source>
</reference>
<protein>
    <recommendedName>
        <fullName evidence="5">Lipoprotein</fullName>
    </recommendedName>
</protein>
<feature type="region of interest" description="Disordered" evidence="1">
    <location>
        <begin position="29"/>
        <end position="65"/>
    </location>
</feature>
<evidence type="ECO:0000256" key="2">
    <source>
        <dbReference type="SAM" id="SignalP"/>
    </source>
</evidence>
<organism evidence="3 4">
    <name type="scientific">Parathalassolituus penaei</name>
    <dbReference type="NCBI Taxonomy" id="2997323"/>
    <lineage>
        <taxon>Bacteria</taxon>
        <taxon>Pseudomonadati</taxon>
        <taxon>Pseudomonadota</taxon>
        <taxon>Gammaproteobacteria</taxon>
        <taxon>Oceanospirillales</taxon>
        <taxon>Oceanospirillaceae</taxon>
        <taxon>Parathalassolituus</taxon>
    </lineage>
</organism>
<comment type="caution">
    <text evidence="3">The sequence shown here is derived from an EMBL/GenBank/DDBJ whole genome shotgun (WGS) entry which is preliminary data.</text>
</comment>
<feature type="chain" id="PRO_5040868591" description="Lipoprotein" evidence="2">
    <location>
        <begin position="21"/>
        <end position="65"/>
    </location>
</feature>
<gene>
    <name evidence="3" type="ORF">OUO13_15940</name>
</gene>
<feature type="signal peptide" evidence="2">
    <location>
        <begin position="1"/>
        <end position="20"/>
    </location>
</feature>
<feature type="compositionally biased region" description="Polar residues" evidence="1">
    <location>
        <begin position="32"/>
        <end position="48"/>
    </location>
</feature>
<accession>A0A9X3ITU3</accession>
<dbReference type="EMBL" id="JAPNOA010000056">
    <property type="protein sequence ID" value="MCY0966680.1"/>
    <property type="molecule type" value="Genomic_DNA"/>
</dbReference>
<dbReference type="RefSeq" id="WP_283174881.1">
    <property type="nucleotide sequence ID" value="NZ_JAPNOA010000056.1"/>
</dbReference>
<keyword evidence="2" id="KW-0732">Signal</keyword>
<evidence type="ECO:0000313" key="4">
    <source>
        <dbReference type="Proteomes" id="UP001150830"/>
    </source>
</evidence>
<evidence type="ECO:0000256" key="1">
    <source>
        <dbReference type="SAM" id="MobiDB-lite"/>
    </source>
</evidence>